<gene>
    <name evidence="15" type="ORF">SAMN04488056_11755</name>
</gene>
<evidence type="ECO:0000256" key="1">
    <source>
        <dbReference type="ARBA" id="ARBA00002526"/>
    </source>
</evidence>
<reference evidence="15 16" key="1">
    <citation type="submission" date="2016-10" db="EMBL/GenBank/DDBJ databases">
        <authorList>
            <person name="de Groot N.N."/>
        </authorList>
    </citation>
    <scope>NUCLEOTIDE SEQUENCE [LARGE SCALE GENOMIC DNA]</scope>
    <source>
        <strain evidence="15 16">CGMCC 1.9157</strain>
    </source>
</reference>
<comment type="pathway">
    <text evidence="2 10 13">Carbohydrate degradation; pentose phosphate pathway; D-ribulose 5-phosphate from D-glucose 6-phosphate (oxidative stage): step 3/3.</text>
</comment>
<comment type="similarity">
    <text evidence="3 10 13">Belongs to the 6-phosphogluconate dehydrogenase family.</text>
</comment>
<dbReference type="InterPro" id="IPR006114">
    <property type="entry name" value="6PGDH_C"/>
</dbReference>
<dbReference type="PRINTS" id="PR00076">
    <property type="entry name" value="6PGDHDRGNASE"/>
</dbReference>
<dbReference type="InterPro" id="IPR013328">
    <property type="entry name" value="6PGD_dom2"/>
</dbReference>
<feature type="active site" description="Proton donor" evidence="11">
    <location>
        <position position="192"/>
    </location>
</feature>
<dbReference type="InterPro" id="IPR008927">
    <property type="entry name" value="6-PGluconate_DH-like_C_sf"/>
</dbReference>
<evidence type="ECO:0000256" key="11">
    <source>
        <dbReference type="PIRSR" id="PIRSR000109-1"/>
    </source>
</evidence>
<evidence type="ECO:0000256" key="5">
    <source>
        <dbReference type="ARBA" id="ARBA00018193"/>
    </source>
</evidence>
<evidence type="ECO:0000313" key="15">
    <source>
        <dbReference type="EMBL" id="SFO98580.1"/>
    </source>
</evidence>
<dbReference type="GO" id="GO:0019521">
    <property type="term" value="P:D-gluconate metabolic process"/>
    <property type="evidence" value="ECO:0007669"/>
    <property type="project" value="UniProtKB-KW"/>
</dbReference>
<keyword evidence="10 13" id="KW-0521">NADP</keyword>
<feature type="binding site" description="in other chain" evidence="12">
    <location>
        <begin position="130"/>
        <end position="132"/>
    </location>
    <ligand>
        <name>substrate</name>
        <note>ligand shared between dimeric partners</note>
    </ligand>
</feature>
<evidence type="ECO:0000256" key="6">
    <source>
        <dbReference type="ARBA" id="ARBA00023002"/>
    </source>
</evidence>
<dbReference type="GO" id="GO:0006098">
    <property type="term" value="P:pentose-phosphate shunt"/>
    <property type="evidence" value="ECO:0007669"/>
    <property type="project" value="UniProtKB-UniPathway"/>
</dbReference>
<evidence type="ECO:0000256" key="13">
    <source>
        <dbReference type="RuleBase" id="RU000485"/>
    </source>
</evidence>
<evidence type="ECO:0000259" key="14">
    <source>
        <dbReference type="SMART" id="SM01350"/>
    </source>
</evidence>
<dbReference type="EMBL" id="FOVR01000017">
    <property type="protein sequence ID" value="SFO98580.1"/>
    <property type="molecule type" value="Genomic_DNA"/>
</dbReference>
<dbReference type="GO" id="GO:0050661">
    <property type="term" value="F:NADP binding"/>
    <property type="evidence" value="ECO:0007669"/>
    <property type="project" value="InterPro"/>
</dbReference>
<feature type="binding site" description="in other chain" evidence="12">
    <location>
        <position position="290"/>
    </location>
    <ligand>
        <name>substrate</name>
        <note>ligand shared between dimeric partners</note>
    </ligand>
</feature>
<comment type="catalytic activity">
    <reaction evidence="9 10 13">
        <text>6-phospho-D-gluconate + NADP(+) = D-ribulose 5-phosphate + CO2 + NADPH</text>
        <dbReference type="Rhea" id="RHEA:10116"/>
        <dbReference type="ChEBI" id="CHEBI:16526"/>
        <dbReference type="ChEBI" id="CHEBI:57783"/>
        <dbReference type="ChEBI" id="CHEBI:58121"/>
        <dbReference type="ChEBI" id="CHEBI:58349"/>
        <dbReference type="ChEBI" id="CHEBI:58759"/>
        <dbReference type="EC" id="1.1.1.44"/>
    </reaction>
</comment>
<sequence>MQTRTLADIAIIGLGVMGRNLALNFVDHGFSVAAYDAFPEALEGAREALGASVGLHDSLEGLVASLKKPARILMMIKAGDPVDEMIARLAPLLVAGDIVMDGGNSFYRDTERRAALLEAQNLVFVGLGVSGGETGARFGPALMAGGDSAALAHVDDLFSAIAAKAPDGGACYAAHGAGGAGHFVKTVHNGIEYAQMQLIAEAYLLLSGPAGRDHGQISSLFSSWNRGPAASYLLEISAAIAGTIDPETDRPILEVIKDAAGHKGTGRWTTEAGLEYGVAIPTIAAAFLARALSGRERLALEKRLSPSADINGEALAEEIGAALPAAMLACYIQGLELIAAASDANGWNTDLAAVARGWRAGCIIRSVMLDPIAAMPQDTDMLASDYAGGLLNGSETAMRAVAGMAAVSGTPVPCFYSALSWLDGRRSACVGANLIQGQRDYFGAHTFERTDKSGHFHFDWNAQAE</sequence>
<feature type="binding site" evidence="12">
    <location>
        <position position="445"/>
    </location>
    <ligand>
        <name>substrate</name>
        <note>ligand shared between dimeric partners</note>
    </ligand>
</feature>
<organism evidence="15 16">
    <name type="scientific">Cohaesibacter marisflavi</name>
    <dbReference type="NCBI Taxonomy" id="655353"/>
    <lineage>
        <taxon>Bacteria</taxon>
        <taxon>Pseudomonadati</taxon>
        <taxon>Pseudomonadota</taxon>
        <taxon>Alphaproteobacteria</taxon>
        <taxon>Hyphomicrobiales</taxon>
        <taxon>Cohaesibacteraceae</taxon>
    </lineage>
</organism>
<evidence type="ECO:0000256" key="9">
    <source>
        <dbReference type="ARBA" id="ARBA00048640"/>
    </source>
</evidence>
<evidence type="ECO:0000256" key="3">
    <source>
        <dbReference type="ARBA" id="ARBA00008419"/>
    </source>
</evidence>
<dbReference type="Proteomes" id="UP000199236">
    <property type="component" value="Unassembled WGS sequence"/>
</dbReference>
<comment type="subunit">
    <text evidence="10">Homodimer.</text>
</comment>
<comment type="function">
    <text evidence="1 10">Catalyzes the oxidative decarboxylation of 6-phosphogluconate to ribulose 5-phosphate and CO(2), with concomitant reduction of NADP to NADPH.</text>
</comment>
<feature type="active site" description="Proton acceptor" evidence="11">
    <location>
        <position position="185"/>
    </location>
</feature>
<dbReference type="PIRSF" id="PIRSF000109">
    <property type="entry name" value="6PGD"/>
    <property type="match status" value="1"/>
</dbReference>
<dbReference type="STRING" id="655353.SAMN04488056_11755"/>
<feature type="binding site" description="in other chain" evidence="12">
    <location>
        <position position="263"/>
    </location>
    <ligand>
        <name>substrate</name>
        <note>ligand shared between dimeric partners</note>
    </ligand>
</feature>
<feature type="binding site" evidence="12">
    <location>
        <position position="439"/>
    </location>
    <ligand>
        <name>substrate</name>
        <note>ligand shared between dimeric partners</note>
    </ligand>
</feature>
<evidence type="ECO:0000256" key="10">
    <source>
        <dbReference type="PIRNR" id="PIRNR000109"/>
    </source>
</evidence>
<evidence type="ECO:0000256" key="4">
    <source>
        <dbReference type="ARBA" id="ARBA00013011"/>
    </source>
</evidence>
<evidence type="ECO:0000256" key="7">
    <source>
        <dbReference type="ARBA" id="ARBA00023064"/>
    </source>
</evidence>
<dbReference type="Gene3D" id="3.40.50.720">
    <property type="entry name" value="NAD(P)-binding Rossmann-like Domain"/>
    <property type="match status" value="1"/>
</dbReference>
<dbReference type="RefSeq" id="WP_090075334.1">
    <property type="nucleotide sequence ID" value="NZ_FOVR01000017.1"/>
</dbReference>
<dbReference type="SMART" id="SM01350">
    <property type="entry name" value="6PGD"/>
    <property type="match status" value="1"/>
</dbReference>
<dbReference type="InterPro" id="IPR036291">
    <property type="entry name" value="NAD(P)-bd_dom_sf"/>
</dbReference>
<dbReference type="OrthoDB" id="9804542at2"/>
<proteinExistence type="inferred from homology"/>
<dbReference type="SUPFAM" id="SSF48179">
    <property type="entry name" value="6-phosphogluconate dehydrogenase C-terminal domain-like"/>
    <property type="match status" value="1"/>
</dbReference>
<dbReference type="SUPFAM" id="SSF51735">
    <property type="entry name" value="NAD(P)-binding Rossmann-fold domains"/>
    <property type="match status" value="1"/>
</dbReference>
<keyword evidence="16" id="KW-1185">Reference proteome</keyword>
<evidence type="ECO:0000256" key="2">
    <source>
        <dbReference type="ARBA" id="ARBA00004874"/>
    </source>
</evidence>
<name>A0A1I5LMT2_9HYPH</name>
<dbReference type="InterPro" id="IPR006115">
    <property type="entry name" value="6PGDH_NADP-bd"/>
</dbReference>
<dbReference type="Gene3D" id="1.10.1040.10">
    <property type="entry name" value="N-(1-d-carboxylethyl)-l-norvaline Dehydrogenase, domain 2"/>
    <property type="match status" value="1"/>
</dbReference>
<feature type="binding site" description="in other chain" evidence="12">
    <location>
        <position position="104"/>
    </location>
    <ligand>
        <name>substrate</name>
        <note>ligand shared between dimeric partners</note>
    </ligand>
</feature>
<keyword evidence="7 13" id="KW-0311">Gluconate utilization</keyword>
<dbReference type="InterPro" id="IPR006183">
    <property type="entry name" value="Pgluconate_DH"/>
</dbReference>
<dbReference type="NCBIfam" id="NF006765">
    <property type="entry name" value="PRK09287.1"/>
    <property type="match status" value="1"/>
</dbReference>
<evidence type="ECO:0000256" key="12">
    <source>
        <dbReference type="PIRSR" id="PIRSR000109-2"/>
    </source>
</evidence>
<dbReference type="GO" id="GO:0004616">
    <property type="term" value="F:phosphogluconate dehydrogenase (decarboxylating) activity"/>
    <property type="evidence" value="ECO:0007669"/>
    <property type="project" value="UniProtKB-EC"/>
</dbReference>
<feature type="binding site" description="in other chain" evidence="12">
    <location>
        <position position="193"/>
    </location>
    <ligand>
        <name>substrate</name>
        <note>ligand shared between dimeric partners</note>
    </ligand>
</feature>
<dbReference type="NCBIfam" id="TIGR00873">
    <property type="entry name" value="gnd"/>
    <property type="match status" value="1"/>
</dbReference>
<dbReference type="Gene3D" id="1.20.5.320">
    <property type="entry name" value="6-Phosphogluconate Dehydrogenase, domain 3"/>
    <property type="match status" value="1"/>
</dbReference>
<evidence type="ECO:0000256" key="8">
    <source>
        <dbReference type="ARBA" id="ARBA00023126"/>
    </source>
</evidence>
<dbReference type="PANTHER" id="PTHR11811">
    <property type="entry name" value="6-PHOSPHOGLUCONATE DEHYDROGENASE"/>
    <property type="match status" value="1"/>
</dbReference>
<keyword evidence="6 10" id="KW-0560">Oxidoreductase</keyword>
<dbReference type="InterPro" id="IPR006113">
    <property type="entry name" value="6PGDH_Gnd/GntZ"/>
</dbReference>
<feature type="domain" description="6-phosphogluconate dehydrogenase C-terminal" evidence="14">
    <location>
        <begin position="181"/>
        <end position="461"/>
    </location>
</feature>
<keyword evidence="8 10" id="KW-0570">Pentose shunt</keyword>
<dbReference type="Pfam" id="PF00393">
    <property type="entry name" value="6PGD"/>
    <property type="match status" value="1"/>
</dbReference>
<protein>
    <recommendedName>
        <fullName evidence="5 10">6-phosphogluconate dehydrogenase, decarboxylating</fullName>
        <ecNumber evidence="4 10">1.1.1.44</ecNumber>
    </recommendedName>
</protein>
<dbReference type="UniPathway" id="UPA00115">
    <property type="reaction ID" value="UER00410"/>
</dbReference>
<dbReference type="EC" id="1.1.1.44" evidence="4 10"/>
<evidence type="ECO:0000313" key="16">
    <source>
        <dbReference type="Proteomes" id="UP000199236"/>
    </source>
</evidence>
<dbReference type="AlphaFoldDB" id="A0A1I5LMT2"/>
<accession>A0A1I5LMT2</accession>
<dbReference type="Pfam" id="PF03446">
    <property type="entry name" value="NAD_binding_2"/>
    <property type="match status" value="1"/>
</dbReference>
<feature type="binding site" description="in other chain" evidence="12">
    <location>
        <begin position="188"/>
        <end position="189"/>
    </location>
    <ligand>
        <name>substrate</name>
        <note>ligand shared between dimeric partners</note>
    </ligand>
</feature>